<comment type="similarity">
    <text evidence="5">Belongs to the SRP19 family.</text>
</comment>
<reference evidence="6" key="2">
    <citation type="journal article" date="2020" name="mSystems">
        <title>Genome- and Community-Level Interaction Insights into Carbon Utilization and Element Cycling Functions of Hydrothermarchaeota in Hydrothermal Sediment.</title>
        <authorList>
            <person name="Zhou Z."/>
            <person name="Liu Y."/>
            <person name="Xu W."/>
            <person name="Pan J."/>
            <person name="Luo Z.H."/>
            <person name="Li M."/>
        </authorList>
    </citation>
    <scope>NUCLEOTIDE SEQUENCE [LARGE SCALE GENOMIC DNA]</scope>
    <source>
        <strain evidence="6">HyVt-386</strain>
    </source>
</reference>
<dbReference type="EMBL" id="LYOR01000001">
    <property type="protein sequence ID" value="OFV66875.1"/>
    <property type="molecule type" value="Genomic_DNA"/>
</dbReference>
<dbReference type="STRING" id="1839936.SBU_000168"/>
<comment type="subcellular location">
    <subcellularLocation>
        <location evidence="1 5">Cytoplasm</location>
    </subcellularLocation>
</comment>
<evidence type="ECO:0000256" key="1">
    <source>
        <dbReference type="ARBA" id="ARBA00004496"/>
    </source>
</evidence>
<dbReference type="Pfam" id="PF01922">
    <property type="entry name" value="SRP19"/>
    <property type="match status" value="1"/>
</dbReference>
<dbReference type="SUPFAM" id="SSF69695">
    <property type="entry name" value="SRP19"/>
    <property type="match status" value="1"/>
</dbReference>
<name>A0A1F2P6Y0_9EURY</name>
<reference evidence="7 8" key="1">
    <citation type="submission" date="2016-05" db="EMBL/GenBank/DDBJ databases">
        <title>Microbial consortia oxidize butane by reversing methanogenesis.</title>
        <authorList>
            <person name="Laso-Perez R."/>
            <person name="Richter M."/>
            <person name="Wegener G."/>
            <person name="Musat F."/>
        </authorList>
    </citation>
    <scope>NUCLEOTIDE SEQUENCE [LARGE SCALE GENOMIC DNA]</scope>
    <source>
        <strain evidence="7">BOX1</strain>
    </source>
</reference>
<evidence type="ECO:0000313" key="7">
    <source>
        <dbReference type="EMBL" id="OFV66875.1"/>
    </source>
</evidence>
<dbReference type="GO" id="GO:0048500">
    <property type="term" value="C:signal recognition particle"/>
    <property type="evidence" value="ECO:0007669"/>
    <property type="project" value="UniProtKB-UniRule"/>
</dbReference>
<keyword evidence="4 5" id="KW-0687">Ribonucleoprotein</keyword>
<evidence type="ECO:0000256" key="4">
    <source>
        <dbReference type="ARBA" id="ARBA00023274"/>
    </source>
</evidence>
<dbReference type="NCBIfam" id="NF001973">
    <property type="entry name" value="PRK00754.1"/>
    <property type="match status" value="1"/>
</dbReference>
<comment type="function">
    <text evidence="5">Involved in targeting and insertion of nascent membrane proteins into the cytoplasmic membrane. Binds directly to 7S RNA and mediates binding of the 54 kDa subunit of the SRP.</text>
</comment>
<dbReference type="Proteomes" id="UP000885936">
    <property type="component" value="Unassembled WGS sequence"/>
</dbReference>
<gene>
    <name evidence="5" type="primary">srp19</name>
    <name evidence="6" type="ORF">ENI32_03520</name>
    <name evidence="7" type="ORF">SBU_000168</name>
</gene>
<dbReference type="InterPro" id="IPR002778">
    <property type="entry name" value="Signal_recog_particle_SRP19"/>
</dbReference>
<organism evidence="7 8">
    <name type="scientific">Candidatus Syntropharchaeum butanivorans</name>
    <dbReference type="NCBI Taxonomy" id="1839936"/>
    <lineage>
        <taxon>Archaea</taxon>
        <taxon>Methanobacteriati</taxon>
        <taxon>Methanobacteriota</taxon>
        <taxon>Stenosarchaea group</taxon>
        <taxon>Methanomicrobia</taxon>
        <taxon>Methanosarcinales</taxon>
        <taxon>ANME-2 cluster</taxon>
        <taxon>Candidatus Syntropharchaeum</taxon>
    </lineage>
</organism>
<dbReference type="GO" id="GO:0008312">
    <property type="term" value="F:7S RNA binding"/>
    <property type="evidence" value="ECO:0007669"/>
    <property type="project" value="UniProtKB-UniRule"/>
</dbReference>
<evidence type="ECO:0000256" key="3">
    <source>
        <dbReference type="ARBA" id="ARBA00023135"/>
    </source>
</evidence>
<evidence type="ECO:0000256" key="2">
    <source>
        <dbReference type="ARBA" id="ARBA00022490"/>
    </source>
</evidence>
<dbReference type="Gene3D" id="3.30.56.30">
    <property type="entry name" value="Signal recognition particle, SRP19-like subunit"/>
    <property type="match status" value="1"/>
</dbReference>
<dbReference type="InterPro" id="IPR022938">
    <property type="entry name" value="SRP19_arc-type"/>
</dbReference>
<evidence type="ECO:0000313" key="8">
    <source>
        <dbReference type="Proteomes" id="UP000185779"/>
    </source>
</evidence>
<dbReference type="GO" id="GO:0006617">
    <property type="term" value="P:SRP-dependent cotranslational protein targeting to membrane, signal sequence recognition"/>
    <property type="evidence" value="ECO:0007669"/>
    <property type="project" value="TreeGrafter"/>
</dbReference>
<accession>A0A1F2P6Y0</accession>
<comment type="subunit">
    <text evidence="5">Part of the signal recognition particle protein translocation system, which is composed of SRP and FtsY. Archaeal SRP consists of a 7S RNA molecule of 300 nucleotides and two protein subunits: SRP54 and SRP19.</text>
</comment>
<dbReference type="HAMAP" id="MF_00305">
    <property type="entry name" value="SRP19"/>
    <property type="match status" value="1"/>
</dbReference>
<protein>
    <recommendedName>
        <fullName evidence="5">Signal recognition particle 19 kDa protein</fullName>
        <shortName evidence="5">SRP19</shortName>
    </recommendedName>
</protein>
<evidence type="ECO:0000313" key="6">
    <source>
        <dbReference type="EMBL" id="HEC56938.1"/>
    </source>
</evidence>
<dbReference type="EMBL" id="DRIE01000059">
    <property type="protein sequence ID" value="HEC56938.1"/>
    <property type="molecule type" value="Genomic_DNA"/>
</dbReference>
<keyword evidence="2 5" id="KW-0963">Cytoplasm</keyword>
<keyword evidence="8" id="KW-1185">Reference proteome</keyword>
<dbReference type="InterPro" id="IPR036521">
    <property type="entry name" value="SRP19-like_sf"/>
</dbReference>
<sequence length="94" mass="11038">MSDKRVVIWPTYLDKRASRKEGRRVPRRLSVKSPKLDEIRKALEKLGFEPEIESDKAYPRRWWEGGGRITVQNVNSKGELLRAVAMKIKEMRSQ</sequence>
<evidence type="ECO:0000256" key="5">
    <source>
        <dbReference type="HAMAP-Rule" id="MF_00305"/>
    </source>
</evidence>
<comment type="caution">
    <text evidence="7">The sequence shown here is derived from an EMBL/GenBank/DDBJ whole genome shotgun (WGS) entry which is preliminary data.</text>
</comment>
<dbReference type="Proteomes" id="UP000185779">
    <property type="component" value="Unassembled WGS sequence"/>
</dbReference>
<keyword evidence="3 5" id="KW-0733">Signal recognition particle</keyword>
<dbReference type="AlphaFoldDB" id="A0A1F2P6Y0"/>
<dbReference type="PANTHER" id="PTHR17453:SF0">
    <property type="entry name" value="SIGNAL RECOGNITION PARTICLE 19 KDA PROTEIN"/>
    <property type="match status" value="1"/>
</dbReference>
<dbReference type="PANTHER" id="PTHR17453">
    <property type="entry name" value="SIGNAL RECOGNITION PARTICLE 19 KD PROTEIN"/>
    <property type="match status" value="1"/>
</dbReference>
<proteinExistence type="inferred from homology"/>
<keyword evidence="5" id="KW-0694">RNA-binding</keyword>